<keyword evidence="10" id="KW-1185">Reference proteome</keyword>
<name>A0A0D2LMB3_HYPSF</name>
<dbReference type="Pfam" id="PF08662">
    <property type="entry name" value="eIF2A"/>
    <property type="match status" value="1"/>
</dbReference>
<dbReference type="SMART" id="SM00360">
    <property type="entry name" value="RRM"/>
    <property type="match status" value="1"/>
</dbReference>
<dbReference type="PANTHER" id="PTHR14068">
    <property type="entry name" value="EUKARYOTIC TRANSLATION INITIATION FACTOR 3 EIF3 -RELATED"/>
    <property type="match status" value="1"/>
</dbReference>
<keyword evidence="2 6" id="KW-0963">Cytoplasm</keyword>
<dbReference type="Gene3D" id="3.30.70.330">
    <property type="match status" value="1"/>
</dbReference>
<dbReference type="InterPro" id="IPR035979">
    <property type="entry name" value="RBD_domain_sf"/>
</dbReference>
<comment type="subunit">
    <text evidence="6 7">Component of the eukaryotic translation initiation factor 3 (eIF-3) complex.</text>
</comment>
<dbReference type="Proteomes" id="UP000054270">
    <property type="component" value="Unassembled WGS sequence"/>
</dbReference>
<evidence type="ECO:0000256" key="5">
    <source>
        <dbReference type="ARBA" id="ARBA00022917"/>
    </source>
</evidence>
<dbReference type="HAMAP" id="MF_03001">
    <property type="entry name" value="eIF3b"/>
    <property type="match status" value="1"/>
</dbReference>
<evidence type="ECO:0000256" key="7">
    <source>
        <dbReference type="PIRNR" id="PIRNR036424"/>
    </source>
</evidence>
<comment type="subcellular location">
    <subcellularLocation>
        <location evidence="1 6 7">Cytoplasm</location>
    </subcellularLocation>
</comment>
<dbReference type="InterPro" id="IPR034363">
    <property type="entry name" value="eIF3B_RRM"/>
</dbReference>
<comment type="similarity">
    <text evidence="6 7">Belongs to the eIF-3 subunit B family.</text>
</comment>
<accession>A0A0D2LMB3</accession>
<dbReference type="OrthoDB" id="10250414at2759"/>
<evidence type="ECO:0000313" key="9">
    <source>
        <dbReference type="EMBL" id="KJA29132.1"/>
    </source>
</evidence>
<keyword evidence="4 6" id="KW-0694">RNA-binding</keyword>
<feature type="domain" description="RRM" evidence="8">
    <location>
        <begin position="31"/>
        <end position="119"/>
    </location>
</feature>
<evidence type="ECO:0000256" key="3">
    <source>
        <dbReference type="ARBA" id="ARBA00022540"/>
    </source>
</evidence>
<evidence type="ECO:0000313" key="10">
    <source>
        <dbReference type="Proteomes" id="UP000054270"/>
    </source>
</evidence>
<dbReference type="GO" id="GO:0033290">
    <property type="term" value="C:eukaryotic 48S preinitiation complex"/>
    <property type="evidence" value="ECO:0007669"/>
    <property type="project" value="UniProtKB-UniRule"/>
</dbReference>
<dbReference type="AlphaFoldDB" id="A0A0D2LMB3"/>
<dbReference type="Gene3D" id="2.130.10.10">
    <property type="entry name" value="YVTN repeat-like/Quinoprotein amine dehydrogenase"/>
    <property type="match status" value="2"/>
</dbReference>
<dbReference type="Pfam" id="PF00076">
    <property type="entry name" value="RRM_1"/>
    <property type="match status" value="1"/>
</dbReference>
<dbReference type="CDD" id="cd12278">
    <property type="entry name" value="RRM_eIF3B"/>
    <property type="match status" value="1"/>
</dbReference>
<dbReference type="InterPro" id="IPR013979">
    <property type="entry name" value="TIF_beta_prop-like"/>
</dbReference>
<organism evidence="9 10">
    <name type="scientific">Hypholoma sublateritium (strain FD-334 SS-4)</name>
    <dbReference type="NCBI Taxonomy" id="945553"/>
    <lineage>
        <taxon>Eukaryota</taxon>
        <taxon>Fungi</taxon>
        <taxon>Dikarya</taxon>
        <taxon>Basidiomycota</taxon>
        <taxon>Agaricomycotina</taxon>
        <taxon>Agaricomycetes</taxon>
        <taxon>Agaricomycetidae</taxon>
        <taxon>Agaricales</taxon>
        <taxon>Agaricineae</taxon>
        <taxon>Strophariaceae</taxon>
        <taxon>Hypholoma</taxon>
    </lineage>
</organism>
<evidence type="ECO:0000259" key="8">
    <source>
        <dbReference type="PROSITE" id="PS50102"/>
    </source>
</evidence>
<dbReference type="InterPro" id="IPR000504">
    <property type="entry name" value="RRM_dom"/>
</dbReference>
<dbReference type="GO" id="GO:0031369">
    <property type="term" value="F:translation initiation factor binding"/>
    <property type="evidence" value="ECO:0007669"/>
    <property type="project" value="InterPro"/>
</dbReference>
<dbReference type="SUPFAM" id="SSF54928">
    <property type="entry name" value="RNA-binding domain, RBD"/>
    <property type="match status" value="1"/>
</dbReference>
<dbReference type="OMA" id="LWGGPQF"/>
<dbReference type="GO" id="GO:0005852">
    <property type="term" value="C:eukaryotic translation initiation factor 3 complex"/>
    <property type="evidence" value="ECO:0007669"/>
    <property type="project" value="UniProtKB-UniRule"/>
</dbReference>
<dbReference type="GO" id="GO:0003723">
    <property type="term" value="F:RNA binding"/>
    <property type="evidence" value="ECO:0007669"/>
    <property type="project" value="UniProtKB-UniRule"/>
</dbReference>
<sequence length="727" mass="84187">MPEPTDLNEHDIDYSDIEAKYQVQYDDGFDNVLVVDGLPIIDESKLERLRVKVAKEFSKKGVALKQEDIFMPWDNAAGKSKGFMFVEFKNYEDAELALVSMHNHPFDAKHTFKVNRFTDIEKYAELDETYVEPELEEFTSREHLRAWLADPQGRDQYVTYRGDEVLINWHGKPSQSEVAYKPDWKDFLYVAWSPLGTFVATLHRQGVRLWGGSSWKPQQRFAHPLVKLIDFSPCEQYLVTWSNEPIVVPEGAIQGPQYFSPDDEGNNIAVWDIKSGDLLRTFSTQNEGDSPTGKKQMQWPALKWSPDDKYVARITPGKAISVHEVPSMYLEGKKSLKIDGVVDFEWCPLGDKDKEDNSTATKAVKKTSRENMLVYWTPEVINQPARVTLLAFPSRTILRQKNLFNVTECKLHWQNQGDFLCVKVDRHTKTKKSIFCNLEIFRMREKDYPVEVVELKDTVMDFSWEPKGERFAIVSSNDPNLGNQGPGVTIKTDVSFYQLDHGKNDFRLLRTLPSRTSNAIRWSPRGRHVVLATVGSSSKSELEFWDLDFNSDDTHRRETQVDWGSGIQLLGIADHYGVTDVEWDPSGRYLATSASAWTHTLENGYAIWDFRGQELVKQIQDRFKQFIWRPRPPTLLSKERQKQIRRNLKEYSRAFEEEDAAEESNVSAELIALRRRLVDEWNAWRALRKKELGEERIQSLEGKADDLEEIEVWIDEVIEQIEEVIVE</sequence>
<protein>
    <recommendedName>
        <fullName evidence="6">Eukaryotic translation initiation factor 3 subunit B</fullName>
        <shortName evidence="6">eIF3b</shortName>
    </recommendedName>
    <alternativeName>
        <fullName evidence="6">Eukaryotic translation initiation factor 3 90 kDa subunit homolog</fullName>
        <shortName evidence="6">eIF3 p90</shortName>
    </alternativeName>
    <alternativeName>
        <fullName evidence="6">Translation initiation factor eIF3, p90 subunit homolog</fullName>
    </alternativeName>
</protein>
<evidence type="ECO:0000256" key="2">
    <source>
        <dbReference type="ARBA" id="ARBA00022490"/>
    </source>
</evidence>
<dbReference type="EMBL" id="KN817519">
    <property type="protein sequence ID" value="KJA29132.1"/>
    <property type="molecule type" value="Genomic_DNA"/>
</dbReference>
<keyword evidence="5 6" id="KW-0648">Protein biosynthesis</keyword>
<comment type="function">
    <text evidence="7">Component of the eukaryotic translation initiation factor 3 (eIF-3) complex, which is involved in protein synthesis and, together with other initiation factors, stimulates binding of mRNA and methionyl-tRNAi to the 40S ribosome.</text>
</comment>
<evidence type="ECO:0000256" key="1">
    <source>
        <dbReference type="ARBA" id="ARBA00004496"/>
    </source>
</evidence>
<dbReference type="InterPro" id="IPR015943">
    <property type="entry name" value="WD40/YVTN_repeat-like_dom_sf"/>
</dbReference>
<dbReference type="PANTHER" id="PTHR14068:SF0">
    <property type="entry name" value="EUKARYOTIC TRANSLATION INITIATION FACTOR 3 SUBUNIT B"/>
    <property type="match status" value="1"/>
</dbReference>
<dbReference type="FunFam" id="2.130.10.10:FF:000947">
    <property type="entry name" value="Eukaryotic translation initiation factor 3 subunit B"/>
    <property type="match status" value="1"/>
</dbReference>
<evidence type="ECO:0000256" key="6">
    <source>
        <dbReference type="HAMAP-Rule" id="MF_03001"/>
    </source>
</evidence>
<dbReference type="STRING" id="945553.A0A0D2LMB3"/>
<dbReference type="InterPro" id="IPR011400">
    <property type="entry name" value="EIF3B"/>
</dbReference>
<dbReference type="PROSITE" id="PS50102">
    <property type="entry name" value="RRM"/>
    <property type="match status" value="1"/>
</dbReference>
<dbReference type="GO" id="GO:0003743">
    <property type="term" value="F:translation initiation factor activity"/>
    <property type="evidence" value="ECO:0007669"/>
    <property type="project" value="UniProtKB-UniRule"/>
</dbReference>
<dbReference type="PIRSF" id="PIRSF036424">
    <property type="entry name" value="eIF3b"/>
    <property type="match status" value="1"/>
</dbReference>
<dbReference type="InterPro" id="IPR012677">
    <property type="entry name" value="Nucleotide-bd_a/b_plait_sf"/>
</dbReference>
<gene>
    <name evidence="6" type="primary">PRT1</name>
    <name evidence="9" type="ORF">HYPSUDRAFT_127411</name>
</gene>
<comment type="function">
    <text evidence="6">RNA-binding component of the eukaryotic translation initiation factor 3 (eIF-3) complex, which is involved in protein synthesis of a specialized repertoire of mRNAs and, together with other initiation factors, stimulates binding of mRNA and methionyl-tRNAi to the 40S ribosome. The eIF-3 complex specifically targets and initiates translation of a subset of mRNAs involved in cell proliferation.</text>
</comment>
<dbReference type="SUPFAM" id="SSF82171">
    <property type="entry name" value="DPP6 N-terminal domain-like"/>
    <property type="match status" value="1"/>
</dbReference>
<keyword evidence="3 6" id="KW-0396">Initiation factor</keyword>
<evidence type="ECO:0000256" key="4">
    <source>
        <dbReference type="ARBA" id="ARBA00022884"/>
    </source>
</evidence>
<reference evidence="10" key="1">
    <citation type="submission" date="2014-04" db="EMBL/GenBank/DDBJ databases">
        <title>Evolutionary Origins and Diversification of the Mycorrhizal Mutualists.</title>
        <authorList>
            <consortium name="DOE Joint Genome Institute"/>
            <consortium name="Mycorrhizal Genomics Consortium"/>
            <person name="Kohler A."/>
            <person name="Kuo A."/>
            <person name="Nagy L.G."/>
            <person name="Floudas D."/>
            <person name="Copeland A."/>
            <person name="Barry K.W."/>
            <person name="Cichocki N."/>
            <person name="Veneault-Fourrey C."/>
            <person name="LaButti K."/>
            <person name="Lindquist E.A."/>
            <person name="Lipzen A."/>
            <person name="Lundell T."/>
            <person name="Morin E."/>
            <person name="Murat C."/>
            <person name="Riley R."/>
            <person name="Ohm R."/>
            <person name="Sun H."/>
            <person name="Tunlid A."/>
            <person name="Henrissat B."/>
            <person name="Grigoriev I.V."/>
            <person name="Hibbett D.S."/>
            <person name="Martin F."/>
        </authorList>
    </citation>
    <scope>NUCLEOTIDE SEQUENCE [LARGE SCALE GENOMIC DNA]</scope>
    <source>
        <strain evidence="10">FD-334 SS-4</strain>
    </source>
</reference>
<dbReference type="GO" id="GO:0001732">
    <property type="term" value="P:formation of cytoplasmic translation initiation complex"/>
    <property type="evidence" value="ECO:0007669"/>
    <property type="project" value="UniProtKB-UniRule"/>
</dbReference>
<proteinExistence type="inferred from homology"/>
<dbReference type="GO" id="GO:0016282">
    <property type="term" value="C:eukaryotic 43S preinitiation complex"/>
    <property type="evidence" value="ECO:0007669"/>
    <property type="project" value="UniProtKB-UniRule"/>
</dbReference>